<dbReference type="Pfam" id="PF07963">
    <property type="entry name" value="N_methyl"/>
    <property type="match status" value="1"/>
</dbReference>
<dbReference type="SUPFAM" id="SSF54523">
    <property type="entry name" value="Pili subunits"/>
    <property type="match status" value="1"/>
</dbReference>
<keyword evidence="3" id="KW-1185">Reference proteome</keyword>
<dbReference type="RefSeq" id="WP_347706572.1">
    <property type="nucleotide sequence ID" value="NZ_JBDPZD010000010.1"/>
</dbReference>
<dbReference type="InterPro" id="IPR012902">
    <property type="entry name" value="N_methyl_site"/>
</dbReference>
<organism evidence="2 3">
    <name type="scientific">Roseateles paludis</name>
    <dbReference type="NCBI Taxonomy" id="3145238"/>
    <lineage>
        <taxon>Bacteria</taxon>
        <taxon>Pseudomonadati</taxon>
        <taxon>Pseudomonadota</taxon>
        <taxon>Betaproteobacteria</taxon>
        <taxon>Burkholderiales</taxon>
        <taxon>Sphaerotilaceae</taxon>
        <taxon>Roseateles</taxon>
    </lineage>
</organism>
<dbReference type="NCBIfam" id="TIGR02532">
    <property type="entry name" value="IV_pilin_GFxxxE"/>
    <property type="match status" value="1"/>
</dbReference>
<feature type="transmembrane region" description="Helical" evidence="1">
    <location>
        <begin position="20"/>
        <end position="41"/>
    </location>
</feature>
<protein>
    <submittedName>
        <fullName evidence="2">Prepilin-type N-terminal cleavage/methylation domain-containing protein</fullName>
    </submittedName>
</protein>
<keyword evidence="1" id="KW-1133">Transmembrane helix</keyword>
<proteinExistence type="predicted"/>
<reference evidence="2 3" key="1">
    <citation type="submission" date="2024-05" db="EMBL/GenBank/DDBJ databases">
        <title>Roseateles sp. DJS-2-20 16S ribosomal RNA gene Genome sequencing and assembly.</title>
        <authorList>
            <person name="Woo H."/>
        </authorList>
    </citation>
    <scope>NUCLEOTIDE SEQUENCE [LARGE SCALE GENOMIC DNA]</scope>
    <source>
        <strain evidence="2 3">DJS-2-20</strain>
    </source>
</reference>
<dbReference type="Proteomes" id="UP001495147">
    <property type="component" value="Unassembled WGS sequence"/>
</dbReference>
<dbReference type="EMBL" id="JBDPZD010000010">
    <property type="protein sequence ID" value="MEO3693756.1"/>
    <property type="molecule type" value="Genomic_DNA"/>
</dbReference>
<evidence type="ECO:0000313" key="2">
    <source>
        <dbReference type="EMBL" id="MEO3693756.1"/>
    </source>
</evidence>
<evidence type="ECO:0000256" key="1">
    <source>
        <dbReference type="SAM" id="Phobius"/>
    </source>
</evidence>
<sequence length="251" mass="27612">MRIMKLRPLQRGQQRGLTLVELMVGITIGLIITAGASMMAVNQIGEHRRITIEVQIQQDLRLIADMVAQQIRRAGFRGWSELGVWVPELAGGAPTPAIESTNNPFDALSESDDGKTLTFVYETNPVLGKTRSDMTSYADDVNDADHGGFKIEDGELKIQLGRGNWQPISDKSSYRFDSARSSFKISTQSQSLEEFCDLPCNGLADCPPQQDVRTVTVTLVATSVLLQDVTRTVQIVERVRSDKIVGVCAKS</sequence>
<dbReference type="PROSITE" id="PS00409">
    <property type="entry name" value="PROKAR_NTER_METHYL"/>
    <property type="match status" value="1"/>
</dbReference>
<comment type="caution">
    <text evidence="2">The sequence shown here is derived from an EMBL/GenBank/DDBJ whole genome shotgun (WGS) entry which is preliminary data.</text>
</comment>
<gene>
    <name evidence="2" type="ORF">ABDJ85_19955</name>
</gene>
<keyword evidence="1" id="KW-0472">Membrane</keyword>
<keyword evidence="1" id="KW-0812">Transmembrane</keyword>
<dbReference type="InterPro" id="IPR045584">
    <property type="entry name" value="Pilin-like"/>
</dbReference>
<evidence type="ECO:0000313" key="3">
    <source>
        <dbReference type="Proteomes" id="UP001495147"/>
    </source>
</evidence>
<name>A0ABV0G7R8_9BURK</name>
<accession>A0ABV0G7R8</accession>